<accession>A0A3A3G365</accession>
<keyword evidence="1" id="KW-0812">Transmembrane</keyword>
<dbReference type="Proteomes" id="UP000266327">
    <property type="component" value="Unassembled WGS sequence"/>
</dbReference>
<reference evidence="3" key="1">
    <citation type="submission" date="2018-09" db="EMBL/GenBank/DDBJ databases">
        <authorList>
            <person name="Zhu H."/>
        </authorList>
    </citation>
    <scope>NUCLEOTIDE SEQUENCE [LARGE SCALE GENOMIC DNA]</scope>
    <source>
        <strain evidence="3">K1S02-23</strain>
    </source>
</reference>
<evidence type="ECO:0000313" key="2">
    <source>
        <dbReference type="EMBL" id="RJG01259.1"/>
    </source>
</evidence>
<sequence>MRQCTNKRVRGFSRLELATAIALIGIASAILLNKVFYYQEMTEKAVMEYTVISLKSSLRMRMASMMIEGRVQDFGLLAQDNPMHWLEKMPPNYQGELPALAPDRTRPGNWYFDTVSRTLVYQVRHGDHFREDASGQKRIRLQVRLVQNAAETQQSKDAKPLLANVVLVLLEPYRWF</sequence>
<feature type="transmembrane region" description="Helical" evidence="1">
    <location>
        <begin position="12"/>
        <end position="32"/>
    </location>
</feature>
<evidence type="ECO:0008006" key="4">
    <source>
        <dbReference type="Google" id="ProtNLM"/>
    </source>
</evidence>
<protein>
    <recommendedName>
        <fullName evidence="4">Type II secretion system protein</fullName>
    </recommendedName>
</protein>
<comment type="caution">
    <text evidence="2">The sequence shown here is derived from an EMBL/GenBank/DDBJ whole genome shotgun (WGS) entry which is preliminary data.</text>
</comment>
<name>A0A3A3G365_9BURK</name>
<dbReference type="AlphaFoldDB" id="A0A3A3G365"/>
<evidence type="ECO:0000256" key="1">
    <source>
        <dbReference type="SAM" id="Phobius"/>
    </source>
</evidence>
<gene>
    <name evidence="2" type="ORF">D3878_06395</name>
</gene>
<dbReference type="OrthoDB" id="5405523at2"/>
<keyword evidence="3" id="KW-1185">Reference proteome</keyword>
<keyword evidence="1" id="KW-0472">Membrane</keyword>
<keyword evidence="1" id="KW-1133">Transmembrane helix</keyword>
<dbReference type="RefSeq" id="WP_119784709.1">
    <property type="nucleotide sequence ID" value="NZ_QYUQ01000002.1"/>
</dbReference>
<dbReference type="EMBL" id="QYUQ01000002">
    <property type="protein sequence ID" value="RJG01259.1"/>
    <property type="molecule type" value="Genomic_DNA"/>
</dbReference>
<proteinExistence type="predicted"/>
<evidence type="ECO:0000313" key="3">
    <source>
        <dbReference type="Proteomes" id="UP000266327"/>
    </source>
</evidence>
<organism evidence="2 3">
    <name type="scientific">Noviherbaspirillum sedimenti</name>
    <dbReference type="NCBI Taxonomy" id="2320865"/>
    <lineage>
        <taxon>Bacteria</taxon>
        <taxon>Pseudomonadati</taxon>
        <taxon>Pseudomonadota</taxon>
        <taxon>Betaproteobacteria</taxon>
        <taxon>Burkholderiales</taxon>
        <taxon>Oxalobacteraceae</taxon>
        <taxon>Noviherbaspirillum</taxon>
    </lineage>
</organism>